<accession>A0A2M7G6Z6</accession>
<evidence type="ECO:0000256" key="3">
    <source>
        <dbReference type="ARBA" id="ARBA00022801"/>
    </source>
</evidence>
<feature type="compositionally biased region" description="Low complexity" evidence="6">
    <location>
        <begin position="116"/>
        <end position="127"/>
    </location>
</feature>
<dbReference type="EMBL" id="PFFQ01000021">
    <property type="protein sequence ID" value="PIW17696.1"/>
    <property type="molecule type" value="Genomic_DNA"/>
</dbReference>
<feature type="chain" id="PRO_5014792365" description="Peptidase S8/S53 domain-containing protein" evidence="7">
    <location>
        <begin position="20"/>
        <end position="1268"/>
    </location>
</feature>
<feature type="compositionally biased region" description="Basic and acidic residues" evidence="6">
    <location>
        <begin position="97"/>
        <end position="115"/>
    </location>
</feature>
<evidence type="ECO:0000256" key="4">
    <source>
        <dbReference type="ARBA" id="ARBA00022825"/>
    </source>
</evidence>
<feature type="signal peptide" evidence="7">
    <location>
        <begin position="1"/>
        <end position="19"/>
    </location>
</feature>
<dbReference type="GO" id="GO:0004252">
    <property type="term" value="F:serine-type endopeptidase activity"/>
    <property type="evidence" value="ECO:0007669"/>
    <property type="project" value="InterPro"/>
</dbReference>
<dbReference type="Pfam" id="PF00082">
    <property type="entry name" value="Peptidase_S8"/>
    <property type="match status" value="1"/>
</dbReference>
<name>A0A2M7G6Z6_9BACT</name>
<comment type="caution">
    <text evidence="5">Lacks conserved residue(s) required for the propagation of feature annotation.</text>
</comment>
<keyword evidence="2" id="KW-0645">Protease</keyword>
<proteinExistence type="inferred from homology"/>
<evidence type="ECO:0000256" key="6">
    <source>
        <dbReference type="SAM" id="MobiDB-lite"/>
    </source>
</evidence>
<feature type="compositionally biased region" description="Polar residues" evidence="6">
    <location>
        <begin position="134"/>
        <end position="144"/>
    </location>
</feature>
<dbReference type="Proteomes" id="UP000231019">
    <property type="component" value="Unassembled WGS sequence"/>
</dbReference>
<dbReference type="InterPro" id="IPR023828">
    <property type="entry name" value="Peptidase_S8_Ser-AS"/>
</dbReference>
<dbReference type="GO" id="GO:0006508">
    <property type="term" value="P:proteolysis"/>
    <property type="evidence" value="ECO:0007669"/>
    <property type="project" value="UniProtKB-KW"/>
</dbReference>
<dbReference type="InterPro" id="IPR015500">
    <property type="entry name" value="Peptidase_S8_subtilisin-rel"/>
</dbReference>
<dbReference type="AlphaFoldDB" id="A0A2M7G6Z6"/>
<reference evidence="9 10" key="1">
    <citation type="submission" date="2017-09" db="EMBL/GenBank/DDBJ databases">
        <title>Depth-based differentiation of microbial function through sediment-hosted aquifers and enrichment of novel symbionts in the deep terrestrial subsurface.</title>
        <authorList>
            <person name="Probst A.J."/>
            <person name="Ladd B."/>
            <person name="Jarett J.K."/>
            <person name="Geller-Mcgrath D.E."/>
            <person name="Sieber C.M."/>
            <person name="Emerson J.B."/>
            <person name="Anantharaman K."/>
            <person name="Thomas B.C."/>
            <person name="Malmstrom R."/>
            <person name="Stieglmeier M."/>
            <person name="Klingl A."/>
            <person name="Woyke T."/>
            <person name="Ryan C.M."/>
            <person name="Banfield J.F."/>
        </authorList>
    </citation>
    <scope>NUCLEOTIDE SEQUENCE [LARGE SCALE GENOMIC DNA]</scope>
    <source>
        <strain evidence="9">CG17_big_fil_post_rev_8_21_14_2_50_48_46</strain>
    </source>
</reference>
<evidence type="ECO:0000313" key="10">
    <source>
        <dbReference type="Proteomes" id="UP000231019"/>
    </source>
</evidence>
<evidence type="ECO:0000256" key="5">
    <source>
        <dbReference type="PROSITE-ProRule" id="PRU01240"/>
    </source>
</evidence>
<keyword evidence="3" id="KW-0378">Hydrolase</keyword>
<dbReference type="PANTHER" id="PTHR43806">
    <property type="entry name" value="PEPTIDASE S8"/>
    <property type="match status" value="1"/>
</dbReference>
<evidence type="ECO:0000256" key="7">
    <source>
        <dbReference type="SAM" id="SignalP"/>
    </source>
</evidence>
<dbReference type="PROSITE" id="PS51257">
    <property type="entry name" value="PROKAR_LIPOPROTEIN"/>
    <property type="match status" value="1"/>
</dbReference>
<dbReference type="InterPro" id="IPR000209">
    <property type="entry name" value="Peptidase_S8/S53_dom"/>
</dbReference>
<dbReference type="InterPro" id="IPR050131">
    <property type="entry name" value="Peptidase_S8_subtilisin-like"/>
</dbReference>
<keyword evidence="4" id="KW-0720">Serine protease</keyword>
<evidence type="ECO:0000256" key="1">
    <source>
        <dbReference type="ARBA" id="ARBA00011073"/>
    </source>
</evidence>
<feature type="non-terminal residue" evidence="9">
    <location>
        <position position="1268"/>
    </location>
</feature>
<dbReference type="PANTHER" id="PTHR43806:SF11">
    <property type="entry name" value="CEREVISIN-RELATED"/>
    <property type="match status" value="1"/>
</dbReference>
<evidence type="ECO:0000259" key="8">
    <source>
        <dbReference type="Pfam" id="PF00082"/>
    </source>
</evidence>
<keyword evidence="7" id="KW-0732">Signal</keyword>
<sequence length="1268" mass="138001">MTKQSHPFFIWLLTLTMTACQMIPPGIQTQTSLAGGFQIQSGVSKPDLKPILSCVSQGRDGSLLAHFSYENTLGKTVSIPVGEKNKFLENPGWGQKSDSDQKEDKTHENEKESNHSEQSFSIQSNSSKPKQNEKNSSQNLNTQQDIEKEKQGQHEQSLNKEQYHQSNRRDYQDRGQITDFPPGAGSSWPQSTFSVAFTQERLTWQLGNRSVTAYAQDLSQRCNEEKITVAEHTAPRKTMLLAQTINLTQTQQVFNFSFQASEIADLRRRIAINLINGPDGSARVNDLRIYLNKQPLLALQPNASFLKSELPNMIAEIYNTQFGNNNLELEISGPVGAQIRFSIEGFLRAAYIPKAAHSAIDSNELIRKAPTHKGVIGIKFMEGLKVRLGQATNQWERFSDQTGISLLPLQALIAYHQISEIVPALPGSVEERDTMEQRAESKTGHEAPNQNLFYYLYFDENKDVWDMVDRLSILPFIEEAFPMFVFSSPQATTSSGLAPFIPDEVKPSGGLSGSTTPVITTINPFPTPVPNSLWLECSRILNQSSAPTPRPCPSASPGADPIAGAWDITQGSPSVKIAAIEHGFIKNHEELGNVKQLVDISPGNQYTDFEHATKTMGVLGATKDSTGRGSIGVAHGASVYHIWAWDNQLNSPSLCKGTGYAKCNRTVDALEYAKKEHMNAVLVEVDGGGFTPGTVEHLDPPVRTQIQQNMIPAGISVILPAGNRACEDIKDSNEFNQCTALFPAGKNIKAVTVAESYPDMHGCVPPNPWVNLAPFGPFIAGALAIGYINCVKDNPPTIKYRFSKTGPMEDSGSIIVGALKVDGSGMVPPTGGTSTLPYNHGKSIPSSDGLSTEGGHGTDIAGPSEHIWTTAYDPANPNKINHYGNFGGTSGASPVIAGVVALMLSVNPTLTPQVIRKILRETQQSLPSGEDISGMVNAYEAVKTAQSLPGGIGGGGFSSKSLLSPPAGVTPAGFGLNVFYDPNFSTPLTVRAGDTIGFFMANARTRNISIEIQGKNAVVKAISDDLISMTVPADLVVGNLNVLFKSDQGSFQIDNLLNYTSPYPEVVKFSKPTIFANGGDIVDAYITVKDQNGQPAPDGTSYYIHLMPTHIGLYPDLRMIDPETQQEYGGKWSSYEQVFSVKNGTVHIQVKLSEAIAPYTYTYDWANNIPNALTWPHVEAPSFQVQVCTPAYSSYKPGYGYYCGQQLFPQTGNTQDGRLYAIHAYSVDPQINYVTAGSGRQLYKIHNIKDILGNPVPVGTVLYLNNTY</sequence>
<feature type="region of interest" description="Disordered" evidence="6">
    <location>
        <begin position="87"/>
        <end position="188"/>
    </location>
</feature>
<dbReference type="PROSITE" id="PS00138">
    <property type="entry name" value="SUBTILASE_SER"/>
    <property type="match status" value="1"/>
</dbReference>
<dbReference type="PRINTS" id="PR00723">
    <property type="entry name" value="SUBTILISIN"/>
</dbReference>
<feature type="compositionally biased region" description="Basic and acidic residues" evidence="6">
    <location>
        <begin position="145"/>
        <end position="173"/>
    </location>
</feature>
<feature type="domain" description="Peptidase S8/S53" evidence="8">
    <location>
        <begin position="575"/>
        <end position="926"/>
    </location>
</feature>
<dbReference type="Gene3D" id="3.40.50.200">
    <property type="entry name" value="Peptidase S8/S53 domain"/>
    <property type="match status" value="1"/>
</dbReference>
<evidence type="ECO:0000256" key="2">
    <source>
        <dbReference type="ARBA" id="ARBA00022670"/>
    </source>
</evidence>
<comment type="caution">
    <text evidence="9">The sequence shown here is derived from an EMBL/GenBank/DDBJ whole genome shotgun (WGS) entry which is preliminary data.</text>
</comment>
<gene>
    <name evidence="9" type="ORF">COW36_07555</name>
</gene>
<dbReference type="SUPFAM" id="SSF52743">
    <property type="entry name" value="Subtilisin-like"/>
    <property type="match status" value="1"/>
</dbReference>
<dbReference type="InterPro" id="IPR036852">
    <property type="entry name" value="Peptidase_S8/S53_dom_sf"/>
</dbReference>
<feature type="region of interest" description="Disordered" evidence="6">
    <location>
        <begin position="830"/>
        <end position="855"/>
    </location>
</feature>
<organism evidence="9 10">
    <name type="scientific">bacterium (Candidatus Blackallbacteria) CG17_big_fil_post_rev_8_21_14_2_50_48_46</name>
    <dbReference type="NCBI Taxonomy" id="2014261"/>
    <lineage>
        <taxon>Bacteria</taxon>
        <taxon>Candidatus Blackallbacteria</taxon>
    </lineage>
</organism>
<protein>
    <recommendedName>
        <fullName evidence="8">Peptidase S8/S53 domain-containing protein</fullName>
    </recommendedName>
</protein>
<evidence type="ECO:0000313" key="9">
    <source>
        <dbReference type="EMBL" id="PIW17696.1"/>
    </source>
</evidence>
<dbReference type="PROSITE" id="PS51892">
    <property type="entry name" value="SUBTILASE"/>
    <property type="match status" value="1"/>
</dbReference>
<comment type="similarity">
    <text evidence="1 5">Belongs to the peptidase S8 family.</text>
</comment>